<sequence>MRYGLAVLILLLAPLLHHPGLAADFPDKGDPASATRRSLETRDGPRDYLVQPLATPGRHPVVILLHGGTQDARRIWKQTSLATIGKAEGFIFVAPEGIDGHWNDGRGSTIAGDPPSTADDIGFLKAVIADVVARDGGDPAHVYMAGVSNGGFMTMHFACNAAEVLAAGANLISDLPAETAKTCTPRKALPWLSLNGTTDTIVPFGGQPPGTKKRGVVQPELLSADATFAFFADRAGCAKAVTARRLPDLDTRDGSWPELRERTGCAGGTASLHYVMHDSGHITPGLKVGPIIGRALGGTSMDVDTGSLLWDFFKTVR</sequence>
<feature type="signal peptide" evidence="4">
    <location>
        <begin position="1"/>
        <end position="22"/>
    </location>
</feature>
<dbReference type="GO" id="GO:0005576">
    <property type="term" value="C:extracellular region"/>
    <property type="evidence" value="ECO:0007669"/>
    <property type="project" value="InterPro"/>
</dbReference>
<keyword evidence="1 4" id="KW-0732">Signal</keyword>
<feature type="region of interest" description="Disordered" evidence="3">
    <location>
        <begin position="23"/>
        <end position="47"/>
    </location>
</feature>
<feature type="chain" id="PRO_5016380966" description="Polyhydroxybutyrate depolymerase" evidence="4">
    <location>
        <begin position="23"/>
        <end position="317"/>
    </location>
</feature>
<dbReference type="PANTHER" id="PTHR43037">
    <property type="entry name" value="UNNAMED PRODUCT-RELATED"/>
    <property type="match status" value="1"/>
</dbReference>
<evidence type="ECO:0000256" key="2">
    <source>
        <dbReference type="ARBA" id="ARBA00022801"/>
    </source>
</evidence>
<accession>A0A317EET9</accession>
<organism evidence="5 6">
    <name type="scientific">Zavarzinia aquatilis</name>
    <dbReference type="NCBI Taxonomy" id="2211142"/>
    <lineage>
        <taxon>Bacteria</taxon>
        <taxon>Pseudomonadati</taxon>
        <taxon>Pseudomonadota</taxon>
        <taxon>Alphaproteobacteria</taxon>
        <taxon>Rhodospirillales</taxon>
        <taxon>Zavarziniaceae</taxon>
        <taxon>Zavarzinia</taxon>
    </lineage>
</organism>
<reference evidence="5 6" key="1">
    <citation type="submission" date="2018-05" db="EMBL/GenBank/DDBJ databases">
        <title>Zavarzinia sp. HR-AS.</title>
        <authorList>
            <person name="Lee Y."/>
            <person name="Jeon C.O."/>
        </authorList>
    </citation>
    <scope>NUCLEOTIDE SEQUENCE [LARGE SCALE GENOMIC DNA]</scope>
    <source>
        <strain evidence="5 6">HR-AS</strain>
    </source>
</reference>
<evidence type="ECO:0008006" key="7">
    <source>
        <dbReference type="Google" id="ProtNLM"/>
    </source>
</evidence>
<dbReference type="Proteomes" id="UP000245461">
    <property type="component" value="Unassembled WGS sequence"/>
</dbReference>
<name>A0A317EET9_9PROT</name>
<dbReference type="InterPro" id="IPR050955">
    <property type="entry name" value="Plant_Biomass_Hydrol_Est"/>
</dbReference>
<dbReference type="OrthoDB" id="9767239at2"/>
<feature type="compositionally biased region" description="Basic and acidic residues" evidence="3">
    <location>
        <begin position="37"/>
        <end position="46"/>
    </location>
</feature>
<dbReference type="PANTHER" id="PTHR43037:SF1">
    <property type="entry name" value="BLL1128 PROTEIN"/>
    <property type="match status" value="1"/>
</dbReference>
<comment type="caution">
    <text evidence="5">The sequence shown here is derived from an EMBL/GenBank/DDBJ whole genome shotgun (WGS) entry which is preliminary data.</text>
</comment>
<protein>
    <recommendedName>
        <fullName evidence="7">Polyhydroxybutyrate depolymerase</fullName>
    </recommendedName>
</protein>
<evidence type="ECO:0000256" key="1">
    <source>
        <dbReference type="ARBA" id="ARBA00022729"/>
    </source>
</evidence>
<dbReference type="Pfam" id="PF10503">
    <property type="entry name" value="Esterase_PHB"/>
    <property type="match status" value="1"/>
</dbReference>
<proteinExistence type="predicted"/>
<keyword evidence="2" id="KW-0378">Hydrolase</keyword>
<dbReference type="InterPro" id="IPR029058">
    <property type="entry name" value="AB_hydrolase_fold"/>
</dbReference>
<dbReference type="InterPro" id="IPR010126">
    <property type="entry name" value="Esterase_phb"/>
</dbReference>
<keyword evidence="6" id="KW-1185">Reference proteome</keyword>
<dbReference type="RefSeq" id="WP_109904250.1">
    <property type="nucleotide sequence ID" value="NZ_QGLE01000003.1"/>
</dbReference>
<dbReference type="GO" id="GO:0016787">
    <property type="term" value="F:hydrolase activity"/>
    <property type="evidence" value="ECO:0007669"/>
    <property type="project" value="UniProtKB-KW"/>
</dbReference>
<gene>
    <name evidence="5" type="ORF">DKG74_07440</name>
</gene>
<dbReference type="EMBL" id="QGLE01000003">
    <property type="protein sequence ID" value="PWR24630.1"/>
    <property type="molecule type" value="Genomic_DNA"/>
</dbReference>
<evidence type="ECO:0000313" key="5">
    <source>
        <dbReference type="EMBL" id="PWR24630.1"/>
    </source>
</evidence>
<evidence type="ECO:0000313" key="6">
    <source>
        <dbReference type="Proteomes" id="UP000245461"/>
    </source>
</evidence>
<evidence type="ECO:0000256" key="3">
    <source>
        <dbReference type="SAM" id="MobiDB-lite"/>
    </source>
</evidence>
<dbReference type="SUPFAM" id="SSF53474">
    <property type="entry name" value="alpha/beta-Hydrolases"/>
    <property type="match status" value="1"/>
</dbReference>
<dbReference type="Gene3D" id="3.40.50.1820">
    <property type="entry name" value="alpha/beta hydrolase"/>
    <property type="match status" value="1"/>
</dbReference>
<evidence type="ECO:0000256" key="4">
    <source>
        <dbReference type="SAM" id="SignalP"/>
    </source>
</evidence>
<dbReference type="AlphaFoldDB" id="A0A317EET9"/>